<evidence type="ECO:0000313" key="2">
    <source>
        <dbReference type="EMBL" id="MBB2923188.1"/>
    </source>
</evidence>
<sequence length="493" mass="54436">MLIRAVIPSRRPLRAAEVKGVARELARLIRVDPPVVRPPRREVLDTWRWRFEVNPRSRSDLFEAGSSFCPACLSQDDPYWRASWSNPVEPACLLHGILLADRCPNCEQRPHTSVLGAQLCAPAWTCPSRRGAPDRIARTHMPHCGADLRDTPVRRISSGNLEAVRRLRDAMQNARSTEPVELASTGWKVTASEYADAYLSVLHEQVPATTWKSTPPGRMLEGIVIADAIITAPTPHELDSRCSQHGLLTPDFRSGTGAPHTWLRNPLLQSMRLQSLAPRLSLASRLTYRTASRRPCVPRRIWGAGQWPAHGWVPPTMWPDCAAQLGLGNREHAAAALSLALSKTGSDVPLRVIALDLGLPTWLADRIGAVLRRPGVDRLTAELDTLFTTLQEAPPPINYSDRVTYGRDKALIMSATETALTDSATTRPEPSCREGAAVALWTVFTGSHSSYCPWATSEITATLPPSVDASVFFTRAFDRLPHRSDEPMTWTPP</sequence>
<reference evidence="2 3" key="1">
    <citation type="submission" date="2020-08" db="EMBL/GenBank/DDBJ databases">
        <title>The Agave Microbiome: Exploring the role of microbial communities in plant adaptations to desert environments.</title>
        <authorList>
            <person name="Partida-Martinez L.P."/>
        </authorList>
    </citation>
    <scope>NUCLEOTIDE SEQUENCE [LARGE SCALE GENOMIC DNA]</scope>
    <source>
        <strain evidence="2 3">RAS26</strain>
    </source>
</reference>
<dbReference type="Proteomes" id="UP000518206">
    <property type="component" value="Unassembled WGS sequence"/>
</dbReference>
<dbReference type="AlphaFoldDB" id="A0A7W4UFE4"/>
<name>A0A7W4UFE4_9CELL</name>
<dbReference type="EMBL" id="JACHVX010000003">
    <property type="protein sequence ID" value="MBB2923188.1"/>
    <property type="molecule type" value="Genomic_DNA"/>
</dbReference>
<reference evidence="2 3" key="2">
    <citation type="submission" date="2020-08" db="EMBL/GenBank/DDBJ databases">
        <authorList>
            <person name="Partida-Martinez L."/>
            <person name="Huntemann M."/>
            <person name="Clum A."/>
            <person name="Wang J."/>
            <person name="Palaniappan K."/>
            <person name="Ritter S."/>
            <person name="Chen I.-M."/>
            <person name="Stamatis D."/>
            <person name="Reddy T."/>
            <person name="O'Malley R."/>
            <person name="Daum C."/>
            <person name="Shapiro N."/>
            <person name="Ivanova N."/>
            <person name="Kyrpides N."/>
            <person name="Woyke T."/>
        </authorList>
    </citation>
    <scope>NUCLEOTIDE SEQUENCE [LARGE SCALE GENOMIC DNA]</scope>
    <source>
        <strain evidence="2 3">RAS26</strain>
    </source>
</reference>
<accession>A0A7W4UFE4</accession>
<evidence type="ECO:0000313" key="3">
    <source>
        <dbReference type="Proteomes" id="UP000518206"/>
    </source>
</evidence>
<feature type="domain" description="TniQ" evidence="1">
    <location>
        <begin position="23"/>
        <end position="99"/>
    </location>
</feature>
<evidence type="ECO:0000259" key="1">
    <source>
        <dbReference type="Pfam" id="PF06527"/>
    </source>
</evidence>
<proteinExistence type="predicted"/>
<gene>
    <name evidence="2" type="ORF">FHR80_002113</name>
</gene>
<protein>
    <recommendedName>
        <fullName evidence="1">TniQ domain-containing protein</fullName>
    </recommendedName>
</protein>
<dbReference type="InterPro" id="IPR009492">
    <property type="entry name" value="TniQ"/>
</dbReference>
<comment type="caution">
    <text evidence="2">The sequence shown here is derived from an EMBL/GenBank/DDBJ whole genome shotgun (WGS) entry which is preliminary data.</text>
</comment>
<dbReference type="Pfam" id="PF06527">
    <property type="entry name" value="TniQ"/>
    <property type="match status" value="1"/>
</dbReference>
<organism evidence="2 3">
    <name type="scientific">Cellulomonas cellasea</name>
    <dbReference type="NCBI Taxonomy" id="43670"/>
    <lineage>
        <taxon>Bacteria</taxon>
        <taxon>Bacillati</taxon>
        <taxon>Actinomycetota</taxon>
        <taxon>Actinomycetes</taxon>
        <taxon>Micrococcales</taxon>
        <taxon>Cellulomonadaceae</taxon>
        <taxon>Cellulomonas</taxon>
    </lineage>
</organism>